<dbReference type="EMBL" id="KE504170">
    <property type="protein sequence ID" value="EPS98038.1"/>
    <property type="molecule type" value="Genomic_DNA"/>
</dbReference>
<name>S8E3N5_FOMSC</name>
<dbReference type="InterPro" id="IPR036396">
    <property type="entry name" value="Cyt_P450_sf"/>
</dbReference>
<dbReference type="Gene3D" id="1.10.630.10">
    <property type="entry name" value="Cytochrome P450"/>
    <property type="match status" value="1"/>
</dbReference>
<dbReference type="STRING" id="743788.S8E3N5"/>
<evidence type="ECO:0000313" key="2">
    <source>
        <dbReference type="Proteomes" id="UP000015241"/>
    </source>
</evidence>
<keyword evidence="2" id="KW-1185">Reference proteome</keyword>
<dbReference type="GO" id="GO:0005506">
    <property type="term" value="F:iron ion binding"/>
    <property type="evidence" value="ECO:0007669"/>
    <property type="project" value="InterPro"/>
</dbReference>
<accession>S8E3N5</accession>
<dbReference type="SUPFAM" id="SSF48264">
    <property type="entry name" value="Cytochrome P450"/>
    <property type="match status" value="1"/>
</dbReference>
<protein>
    <submittedName>
        <fullName evidence="1">Uncharacterized protein</fullName>
    </submittedName>
</protein>
<dbReference type="GO" id="GO:0020037">
    <property type="term" value="F:heme binding"/>
    <property type="evidence" value="ECO:0007669"/>
    <property type="project" value="InterPro"/>
</dbReference>
<proteinExistence type="predicted"/>
<dbReference type="Proteomes" id="UP000015241">
    <property type="component" value="Unassembled WGS sequence"/>
</dbReference>
<sequence>MTRPYHDRDLELLLRAWGVESRPPSIIGRTSDEADDHARYQPLKYSDLPDSEREVGVVTRRFGWAVTEQALVQYLERDPKETFYIPARLRHKFRGKDQYAFQDLTAEQRNDTECKALYTTGIADHVELYIYRTYGIPVITFAPVSKDFKIALSIWSNLTETGLRMTCNGDPDEMIEELNGIFGSPNSESTEAMWWCDKKGFAAVNLDNLGRETAAAQAVARRVGLKLIQEKKAEVLKAASDGAGSGDALRSRDLLTLLIKANMSEDVPEDWRLSDEDVLVNAGENYPVHPSSLRRFFIAGHETTNFGTAFSLFALAQAQDI</sequence>
<dbReference type="GO" id="GO:0004497">
    <property type="term" value="F:monooxygenase activity"/>
    <property type="evidence" value="ECO:0007669"/>
    <property type="project" value="InterPro"/>
</dbReference>
<organism evidence="1 2">
    <name type="scientific">Fomitopsis schrenkii</name>
    <name type="common">Brown rot fungus</name>
    <dbReference type="NCBI Taxonomy" id="2126942"/>
    <lineage>
        <taxon>Eukaryota</taxon>
        <taxon>Fungi</taxon>
        <taxon>Dikarya</taxon>
        <taxon>Basidiomycota</taxon>
        <taxon>Agaricomycotina</taxon>
        <taxon>Agaricomycetes</taxon>
        <taxon>Polyporales</taxon>
        <taxon>Fomitopsis</taxon>
    </lineage>
</organism>
<dbReference type="AlphaFoldDB" id="S8E3N5"/>
<evidence type="ECO:0000313" key="1">
    <source>
        <dbReference type="EMBL" id="EPS98038.1"/>
    </source>
</evidence>
<dbReference type="OrthoDB" id="1470350at2759"/>
<dbReference type="InParanoid" id="S8E3N5"/>
<gene>
    <name evidence="1" type="ORF">FOMPIDRAFT_1051941</name>
</gene>
<reference evidence="1 2" key="1">
    <citation type="journal article" date="2012" name="Science">
        <title>The Paleozoic origin of enzymatic lignin decomposition reconstructed from 31 fungal genomes.</title>
        <authorList>
            <person name="Floudas D."/>
            <person name="Binder M."/>
            <person name="Riley R."/>
            <person name="Barry K."/>
            <person name="Blanchette R.A."/>
            <person name="Henrissat B."/>
            <person name="Martinez A.T."/>
            <person name="Otillar R."/>
            <person name="Spatafora J.W."/>
            <person name="Yadav J.S."/>
            <person name="Aerts A."/>
            <person name="Benoit I."/>
            <person name="Boyd A."/>
            <person name="Carlson A."/>
            <person name="Copeland A."/>
            <person name="Coutinho P.M."/>
            <person name="de Vries R.P."/>
            <person name="Ferreira P."/>
            <person name="Findley K."/>
            <person name="Foster B."/>
            <person name="Gaskell J."/>
            <person name="Glotzer D."/>
            <person name="Gorecki P."/>
            <person name="Heitman J."/>
            <person name="Hesse C."/>
            <person name="Hori C."/>
            <person name="Igarashi K."/>
            <person name="Jurgens J.A."/>
            <person name="Kallen N."/>
            <person name="Kersten P."/>
            <person name="Kohler A."/>
            <person name="Kuees U."/>
            <person name="Kumar T.K.A."/>
            <person name="Kuo A."/>
            <person name="LaButti K."/>
            <person name="Larrondo L.F."/>
            <person name="Lindquist E."/>
            <person name="Ling A."/>
            <person name="Lombard V."/>
            <person name="Lucas S."/>
            <person name="Lundell T."/>
            <person name="Martin R."/>
            <person name="McLaughlin D.J."/>
            <person name="Morgenstern I."/>
            <person name="Morin E."/>
            <person name="Murat C."/>
            <person name="Nagy L.G."/>
            <person name="Nolan M."/>
            <person name="Ohm R.A."/>
            <person name="Patyshakuliyeva A."/>
            <person name="Rokas A."/>
            <person name="Ruiz-Duenas F.J."/>
            <person name="Sabat G."/>
            <person name="Salamov A."/>
            <person name="Samejima M."/>
            <person name="Schmutz J."/>
            <person name="Slot J.C."/>
            <person name="St John F."/>
            <person name="Stenlid J."/>
            <person name="Sun H."/>
            <person name="Sun S."/>
            <person name="Syed K."/>
            <person name="Tsang A."/>
            <person name="Wiebenga A."/>
            <person name="Young D."/>
            <person name="Pisabarro A."/>
            <person name="Eastwood D.C."/>
            <person name="Martin F."/>
            <person name="Cullen D."/>
            <person name="Grigoriev I.V."/>
            <person name="Hibbett D.S."/>
        </authorList>
    </citation>
    <scope>NUCLEOTIDE SEQUENCE</scope>
    <source>
        <strain evidence="2">FP-58527</strain>
    </source>
</reference>
<dbReference type="HOGENOM" id="CLU_866093_0_0_1"/>
<dbReference type="GO" id="GO:0016705">
    <property type="term" value="F:oxidoreductase activity, acting on paired donors, with incorporation or reduction of molecular oxygen"/>
    <property type="evidence" value="ECO:0007669"/>
    <property type="project" value="InterPro"/>
</dbReference>